<dbReference type="PANTHER" id="PTHR46157:SF4">
    <property type="entry name" value="K(+) EFFLUX ANTIPORTER 3, CHLOROPLASTIC"/>
    <property type="match status" value="1"/>
</dbReference>
<dbReference type="RefSeq" id="WP_091471485.1">
    <property type="nucleotide sequence ID" value="NZ_FNFX01000003.1"/>
</dbReference>
<evidence type="ECO:0000256" key="4">
    <source>
        <dbReference type="ARBA" id="ARBA00022538"/>
    </source>
</evidence>
<keyword evidence="2" id="KW-0813">Transport</keyword>
<dbReference type="SUPFAM" id="SSF51735">
    <property type="entry name" value="NAD(P)-binding Rossmann-fold domains"/>
    <property type="match status" value="1"/>
</dbReference>
<keyword evidence="5 10" id="KW-0812">Transmembrane</keyword>
<evidence type="ECO:0000313" key="13">
    <source>
        <dbReference type="EMBL" id="SDK50687.1"/>
    </source>
</evidence>
<dbReference type="OrthoDB" id="9781411at2"/>
<dbReference type="InterPro" id="IPR006037">
    <property type="entry name" value="RCK_C"/>
</dbReference>
<name>A0A1G9CGB0_9PROT</name>
<dbReference type="FunFam" id="3.40.50.720:FF:000036">
    <property type="entry name" value="Glutathione-regulated potassium-efflux system protein KefB"/>
    <property type="match status" value="1"/>
</dbReference>
<feature type="transmembrane region" description="Helical" evidence="10">
    <location>
        <begin position="6"/>
        <end position="25"/>
    </location>
</feature>
<dbReference type="InterPro" id="IPR003148">
    <property type="entry name" value="RCK_N"/>
</dbReference>
<evidence type="ECO:0000256" key="6">
    <source>
        <dbReference type="ARBA" id="ARBA00022958"/>
    </source>
</evidence>
<dbReference type="Gene3D" id="1.20.1530.20">
    <property type="match status" value="1"/>
</dbReference>
<keyword evidence="8" id="KW-0406">Ion transport</keyword>
<feature type="transmembrane region" description="Helical" evidence="10">
    <location>
        <begin position="357"/>
        <end position="375"/>
    </location>
</feature>
<organism evidence="13 14">
    <name type="scientific">Methylophilus rhizosphaerae</name>
    <dbReference type="NCBI Taxonomy" id="492660"/>
    <lineage>
        <taxon>Bacteria</taxon>
        <taxon>Pseudomonadati</taxon>
        <taxon>Pseudomonadota</taxon>
        <taxon>Betaproteobacteria</taxon>
        <taxon>Nitrosomonadales</taxon>
        <taxon>Methylophilaceae</taxon>
        <taxon>Methylophilus</taxon>
    </lineage>
</organism>
<feature type="transmembrane region" description="Helical" evidence="10">
    <location>
        <begin position="109"/>
        <end position="134"/>
    </location>
</feature>
<comment type="subcellular location">
    <subcellularLocation>
        <location evidence="1">Endomembrane system</location>
        <topology evidence="1">Multi-pass membrane protein</topology>
    </subcellularLocation>
</comment>
<evidence type="ECO:0000256" key="10">
    <source>
        <dbReference type="SAM" id="Phobius"/>
    </source>
</evidence>
<dbReference type="Gene3D" id="3.40.50.720">
    <property type="entry name" value="NAD(P)-binding Rossmann-like Domain"/>
    <property type="match status" value="1"/>
</dbReference>
<gene>
    <name evidence="13" type="ORF">SAMN05192566_1441</name>
</gene>
<dbReference type="GO" id="GO:0015297">
    <property type="term" value="F:antiporter activity"/>
    <property type="evidence" value="ECO:0007669"/>
    <property type="project" value="UniProtKB-KW"/>
</dbReference>
<dbReference type="GO" id="GO:0005886">
    <property type="term" value="C:plasma membrane"/>
    <property type="evidence" value="ECO:0007669"/>
    <property type="project" value="TreeGrafter"/>
</dbReference>
<dbReference type="GO" id="GO:0012505">
    <property type="term" value="C:endomembrane system"/>
    <property type="evidence" value="ECO:0007669"/>
    <property type="project" value="UniProtKB-SubCell"/>
</dbReference>
<dbReference type="GO" id="GO:1902600">
    <property type="term" value="P:proton transmembrane transport"/>
    <property type="evidence" value="ECO:0007669"/>
    <property type="project" value="InterPro"/>
</dbReference>
<feature type="transmembrane region" description="Helical" evidence="10">
    <location>
        <begin position="146"/>
        <end position="169"/>
    </location>
</feature>
<dbReference type="GO" id="GO:0008324">
    <property type="term" value="F:monoatomic cation transmembrane transporter activity"/>
    <property type="evidence" value="ECO:0007669"/>
    <property type="project" value="InterPro"/>
</dbReference>
<dbReference type="PROSITE" id="PS51201">
    <property type="entry name" value="RCK_N"/>
    <property type="match status" value="1"/>
</dbReference>
<dbReference type="PANTHER" id="PTHR46157">
    <property type="entry name" value="K(+) EFFLUX ANTIPORTER 3, CHLOROPLASTIC"/>
    <property type="match status" value="1"/>
</dbReference>
<feature type="domain" description="RCK N-terminal" evidence="11">
    <location>
        <begin position="406"/>
        <end position="523"/>
    </location>
</feature>
<keyword evidence="4" id="KW-0633">Potassium transport</keyword>
<keyword evidence="14" id="KW-1185">Reference proteome</keyword>
<dbReference type="EMBL" id="FNFX01000003">
    <property type="protein sequence ID" value="SDK50687.1"/>
    <property type="molecule type" value="Genomic_DNA"/>
</dbReference>
<feature type="transmembrane region" description="Helical" evidence="10">
    <location>
        <begin position="216"/>
        <end position="249"/>
    </location>
</feature>
<evidence type="ECO:0000256" key="1">
    <source>
        <dbReference type="ARBA" id="ARBA00004127"/>
    </source>
</evidence>
<keyword evidence="6" id="KW-0630">Potassium</keyword>
<evidence type="ECO:0000256" key="5">
    <source>
        <dbReference type="ARBA" id="ARBA00022692"/>
    </source>
</evidence>
<feature type="transmembrane region" description="Helical" evidence="10">
    <location>
        <begin position="85"/>
        <end position="103"/>
    </location>
</feature>
<protein>
    <submittedName>
        <fullName evidence="13">Kef-type potassium/proton antiporter, CPA2 family</fullName>
    </submittedName>
</protein>
<dbReference type="Pfam" id="PF00999">
    <property type="entry name" value="Na_H_Exchanger"/>
    <property type="match status" value="1"/>
</dbReference>
<keyword evidence="3" id="KW-0050">Antiport</keyword>
<dbReference type="PROSITE" id="PS51202">
    <property type="entry name" value="RCK_C"/>
    <property type="match status" value="1"/>
</dbReference>
<feature type="transmembrane region" description="Helical" evidence="10">
    <location>
        <begin position="295"/>
        <end position="316"/>
    </location>
</feature>
<dbReference type="InterPro" id="IPR006153">
    <property type="entry name" value="Cation/H_exchanger_TM"/>
</dbReference>
<evidence type="ECO:0000313" key="14">
    <source>
        <dbReference type="Proteomes" id="UP000198629"/>
    </source>
</evidence>
<dbReference type="Pfam" id="PF02254">
    <property type="entry name" value="TrkA_N"/>
    <property type="match status" value="1"/>
</dbReference>
<keyword evidence="7 10" id="KW-1133">Transmembrane helix</keyword>
<evidence type="ECO:0000256" key="8">
    <source>
        <dbReference type="ARBA" id="ARBA00023065"/>
    </source>
</evidence>
<feature type="transmembrane region" description="Helical" evidence="10">
    <location>
        <begin position="54"/>
        <end position="73"/>
    </location>
</feature>
<dbReference type="InterPro" id="IPR038770">
    <property type="entry name" value="Na+/solute_symporter_sf"/>
</dbReference>
<feature type="transmembrane region" description="Helical" evidence="10">
    <location>
        <begin position="269"/>
        <end position="288"/>
    </location>
</feature>
<dbReference type="InterPro" id="IPR036291">
    <property type="entry name" value="NAD(P)-bd_dom_sf"/>
</dbReference>
<dbReference type="Proteomes" id="UP000198629">
    <property type="component" value="Unassembled WGS sequence"/>
</dbReference>
<sequence length="658" mass="72139">MFDSLIHLLLLLTSSVFAVGLFRILGLPAILAYFMIGIVLGPHALGMLEDEESGRQVAEFGIVFLMFSIGLEFSLPKLYAMRKTLFGLGGGQVILTLLGSLALGKLAGLNLATAFIIGAALTMSSTAIVSKILMERVDLNSRHGRLSIGVLLFQDLAVIPILVLIQTLGSHSDNWLDVLGLTLLKSSILLFLLFKFGKNILNFWFELVAKQRSRELFVLNVLMVTLLMSAATNFAGLSYALGAFVAGMLISETKYRYQVESDIAPFRDILLGLFFISVGMLLDARVLLEHAGLIALLLGLFLLFKMGLIALLTKFYGFEMGVGVRTGIILGQAGEFSFVVLALGLQTRLIDGEALQLVLSVAVLSMLVAPFIIQYNGRIARALVKSYTRNSIKGVDTIQEHSQELRDHVIICGYGRSGQYLGRFLREENIPYVALDMDASRVQEAASAGENVIYGDAGRRSVMEAAGLARAKAVIISYAETRGTMKVLHVIQERHPNLPVIVRTHDDSEMDVLRDAGAAEVVPEILEGSLMLASHALVTLGIPLNRVVKRIRLFREERYKMFKGYFRGVSDADAVTASLPQLHSVEMYKNFYAHGLPLNQVPFEDFAVEVKQLRRPNMPEPIAPRPDIVLGEGDVLVLLGSNAALIAMEVYLISGRKP</sequence>
<feature type="transmembrane region" description="Helical" evidence="10">
    <location>
        <begin position="175"/>
        <end position="196"/>
    </location>
</feature>
<proteinExistence type="predicted"/>
<evidence type="ECO:0000259" key="11">
    <source>
        <dbReference type="PROSITE" id="PS51201"/>
    </source>
</evidence>
<dbReference type="AlphaFoldDB" id="A0A1G9CGB0"/>
<keyword evidence="9 10" id="KW-0472">Membrane</keyword>
<feature type="transmembrane region" description="Helical" evidence="10">
    <location>
        <begin position="30"/>
        <end position="48"/>
    </location>
</feature>
<evidence type="ECO:0000256" key="7">
    <source>
        <dbReference type="ARBA" id="ARBA00022989"/>
    </source>
</evidence>
<evidence type="ECO:0000259" key="12">
    <source>
        <dbReference type="PROSITE" id="PS51202"/>
    </source>
</evidence>
<evidence type="ECO:0000256" key="2">
    <source>
        <dbReference type="ARBA" id="ARBA00022448"/>
    </source>
</evidence>
<dbReference type="GO" id="GO:0006813">
    <property type="term" value="P:potassium ion transport"/>
    <property type="evidence" value="ECO:0007669"/>
    <property type="project" value="UniProtKB-KW"/>
</dbReference>
<accession>A0A1G9CGB0</accession>
<dbReference type="STRING" id="492660.SAMN05192566_1441"/>
<reference evidence="14" key="1">
    <citation type="submission" date="2016-10" db="EMBL/GenBank/DDBJ databases">
        <authorList>
            <person name="Varghese N."/>
            <person name="Submissions S."/>
        </authorList>
    </citation>
    <scope>NUCLEOTIDE SEQUENCE [LARGE SCALE GENOMIC DNA]</scope>
    <source>
        <strain evidence="14">CBMB127</strain>
    </source>
</reference>
<feature type="domain" description="RCK C-terminal" evidence="12">
    <location>
        <begin position="570"/>
        <end position="654"/>
    </location>
</feature>
<feature type="transmembrane region" description="Helical" evidence="10">
    <location>
        <begin position="322"/>
        <end position="345"/>
    </location>
</feature>
<evidence type="ECO:0000256" key="3">
    <source>
        <dbReference type="ARBA" id="ARBA00022449"/>
    </source>
</evidence>
<evidence type="ECO:0000256" key="9">
    <source>
        <dbReference type="ARBA" id="ARBA00023136"/>
    </source>
</evidence>